<evidence type="ECO:0000313" key="5">
    <source>
        <dbReference type="Proteomes" id="UP000324233"/>
    </source>
</evidence>
<keyword evidence="5" id="KW-1185">Reference proteome</keyword>
<dbReference type="Gene3D" id="2.30.42.10">
    <property type="match status" value="1"/>
</dbReference>
<dbReference type="Gene3D" id="2.60.40.3650">
    <property type="match status" value="1"/>
</dbReference>
<feature type="region of interest" description="Disordered" evidence="1">
    <location>
        <begin position="500"/>
        <end position="531"/>
    </location>
</feature>
<feature type="compositionally biased region" description="Low complexity" evidence="1">
    <location>
        <begin position="517"/>
        <end position="528"/>
    </location>
</feature>
<dbReference type="SUPFAM" id="SSF50156">
    <property type="entry name" value="PDZ domain-like"/>
    <property type="match status" value="1"/>
</dbReference>
<dbReference type="SMART" id="SM00228">
    <property type="entry name" value="PDZ"/>
    <property type="match status" value="1"/>
</dbReference>
<proteinExistence type="predicted"/>
<organism evidence="4 5">
    <name type="scientific">Aquisphaera giovannonii</name>
    <dbReference type="NCBI Taxonomy" id="406548"/>
    <lineage>
        <taxon>Bacteria</taxon>
        <taxon>Pseudomonadati</taxon>
        <taxon>Planctomycetota</taxon>
        <taxon>Planctomycetia</taxon>
        <taxon>Isosphaerales</taxon>
        <taxon>Isosphaeraceae</taxon>
        <taxon>Aquisphaera</taxon>
    </lineage>
</organism>
<dbReference type="InterPro" id="IPR036034">
    <property type="entry name" value="PDZ_sf"/>
</dbReference>
<dbReference type="Proteomes" id="UP000324233">
    <property type="component" value="Chromosome"/>
</dbReference>
<dbReference type="SUPFAM" id="SSF55486">
    <property type="entry name" value="Metalloproteases ('zincins'), catalytic domain"/>
    <property type="match status" value="1"/>
</dbReference>
<accession>A0A5B9WE06</accession>
<dbReference type="Gene3D" id="1.10.390.10">
    <property type="entry name" value="Neutral Protease Domain 2"/>
    <property type="match status" value="1"/>
</dbReference>
<dbReference type="InterPro" id="IPR027268">
    <property type="entry name" value="Peptidase_M4/M1_CTD_sf"/>
</dbReference>
<keyword evidence="2" id="KW-0732">Signal</keyword>
<reference evidence="4 5" key="1">
    <citation type="submission" date="2019-08" db="EMBL/GenBank/DDBJ databases">
        <title>Deep-cultivation of Planctomycetes and their phenomic and genomic characterization uncovers novel biology.</title>
        <authorList>
            <person name="Wiegand S."/>
            <person name="Jogler M."/>
            <person name="Boedeker C."/>
            <person name="Pinto D."/>
            <person name="Vollmers J."/>
            <person name="Rivas-Marin E."/>
            <person name="Kohn T."/>
            <person name="Peeters S.H."/>
            <person name="Heuer A."/>
            <person name="Rast P."/>
            <person name="Oberbeckmann S."/>
            <person name="Bunk B."/>
            <person name="Jeske O."/>
            <person name="Meyerdierks A."/>
            <person name="Storesund J.E."/>
            <person name="Kallscheuer N."/>
            <person name="Luecker S."/>
            <person name="Lage O.M."/>
            <person name="Pohl T."/>
            <person name="Merkel B.J."/>
            <person name="Hornburger P."/>
            <person name="Mueller R.-W."/>
            <person name="Bruemmer F."/>
            <person name="Labrenz M."/>
            <person name="Spormann A.M."/>
            <person name="Op den Camp H."/>
            <person name="Overmann J."/>
            <person name="Amann R."/>
            <person name="Jetten M.S.M."/>
            <person name="Mascher T."/>
            <person name="Medema M.H."/>
            <person name="Devos D.P."/>
            <person name="Kaster A.-K."/>
            <person name="Ovreas L."/>
            <person name="Rohde M."/>
            <person name="Galperin M.Y."/>
            <person name="Jogler C."/>
        </authorList>
    </citation>
    <scope>NUCLEOTIDE SEQUENCE [LARGE SCALE GENOMIC DNA]</scope>
    <source>
        <strain evidence="4 5">OJF2</strain>
    </source>
</reference>
<feature type="signal peptide" evidence="2">
    <location>
        <begin position="1"/>
        <end position="25"/>
    </location>
</feature>
<dbReference type="InterPro" id="IPR007963">
    <property type="entry name" value="Peptidase_M61_catalytic"/>
</dbReference>
<dbReference type="PIRSF" id="PIRSF016493">
    <property type="entry name" value="Glycyl_aminpptds"/>
    <property type="match status" value="1"/>
</dbReference>
<dbReference type="Pfam" id="PF17899">
    <property type="entry name" value="Peptidase_M61_N"/>
    <property type="match status" value="1"/>
</dbReference>
<keyword evidence="4" id="KW-0378">Hydrolase</keyword>
<protein>
    <submittedName>
        <fullName evidence="4">M61 glycyl aminopeptidase</fullName>
    </submittedName>
</protein>
<keyword evidence="4" id="KW-0645">Protease</keyword>
<evidence type="ECO:0000256" key="2">
    <source>
        <dbReference type="SAM" id="SignalP"/>
    </source>
</evidence>
<dbReference type="InterPro" id="IPR040756">
    <property type="entry name" value="Peptidase_M61_N"/>
</dbReference>
<dbReference type="KEGG" id="agv:OJF2_75080"/>
<feature type="domain" description="PDZ" evidence="3">
    <location>
        <begin position="528"/>
        <end position="597"/>
    </location>
</feature>
<gene>
    <name evidence="4" type="ORF">OJF2_75080</name>
</gene>
<feature type="chain" id="PRO_5022846437" evidence="2">
    <location>
        <begin position="26"/>
        <end position="638"/>
    </location>
</feature>
<dbReference type="AlphaFoldDB" id="A0A5B9WE06"/>
<dbReference type="EMBL" id="CP042997">
    <property type="protein sequence ID" value="QEH38898.1"/>
    <property type="molecule type" value="Genomic_DNA"/>
</dbReference>
<sequence length="638" mass="70268" precursor="true">MVRGALGFGRLATGLLMMAVSSTFAAGAEPVRQRLRFPAPQSHYVEVEATFPTAGASEVELMMPVWTPGSYLVREFARNVEEVKATGPGGKALEIAKTRKNRWKVATGGAAEVTVAYRVYCRTMTVQSNWVDSSFAMLNGAGIFLTPVGGPSRPHEVALELPPAWRTSVSGLPPAPGGGPNRYLAADFDTLVDSPIYAGNPATYEFQVDGVPHVLVNEGEGGLWDGPRSARDVEAIVRAQKAFWGLLPYERYVFFNLLVEAGGGLEHKNSTVLMASRWASRTRAGYLGWLNLVSHEFFHTWNVKRLRPVELGPFDYENEVYTPSLWVAEGITSYYDRLFVRRAGLCTAEEFLAGDPPSGEGDKPSNDIERLQTTPGRLVQGLEASSLDTWIKFYRRDENTANTGVSYYVKGGVVAFLLDAKIRRATGGKKSLDDLMRLAYSRYSGAKGFTAAEFRALAQEVAGADLSSFFHKALETTEELDYSEALDWFGLRFAPDEKEKKARRAKKAGVKDEDGEPPAGAAGKPPKAWLGLTTKNEDGRLMVTVVKRGTPGYDAGFNVGDEIIAIGDDRIPAEQWSKRMDYFRPGEAVSVLIARRDRLRRLDATFGQEPPRQWALEPLPGASPEQKAHFQDWLAEHE</sequence>
<dbReference type="Pfam" id="PF05299">
    <property type="entry name" value="Peptidase_M61"/>
    <property type="match status" value="1"/>
</dbReference>
<evidence type="ECO:0000256" key="1">
    <source>
        <dbReference type="SAM" id="MobiDB-lite"/>
    </source>
</evidence>
<dbReference type="InterPro" id="IPR024191">
    <property type="entry name" value="Peptidase_M61"/>
</dbReference>
<feature type="compositionally biased region" description="Basic and acidic residues" evidence="1">
    <location>
        <begin position="626"/>
        <end position="638"/>
    </location>
</feature>
<keyword evidence="4" id="KW-0031">Aminopeptidase</keyword>
<dbReference type="InterPro" id="IPR001478">
    <property type="entry name" value="PDZ"/>
</dbReference>
<name>A0A5B9WE06_9BACT</name>
<feature type="region of interest" description="Disordered" evidence="1">
    <location>
        <begin position="607"/>
        <end position="638"/>
    </location>
</feature>
<evidence type="ECO:0000259" key="3">
    <source>
        <dbReference type="SMART" id="SM00228"/>
    </source>
</evidence>
<dbReference type="GO" id="GO:0004177">
    <property type="term" value="F:aminopeptidase activity"/>
    <property type="evidence" value="ECO:0007669"/>
    <property type="project" value="UniProtKB-KW"/>
</dbReference>
<evidence type="ECO:0000313" key="4">
    <source>
        <dbReference type="EMBL" id="QEH38898.1"/>
    </source>
</evidence>